<dbReference type="RefSeq" id="WP_077022813.1">
    <property type="nucleotide sequence ID" value="NZ_CP017641.1"/>
</dbReference>
<evidence type="ECO:0000313" key="4">
    <source>
        <dbReference type="Proteomes" id="UP000187735"/>
    </source>
</evidence>
<evidence type="ECO:0000256" key="2">
    <source>
        <dbReference type="SAM" id="SignalP"/>
    </source>
</evidence>
<keyword evidence="4" id="KW-1185">Reference proteome</keyword>
<dbReference type="STRING" id="1891926.Fuma_00579"/>
<dbReference type="EMBL" id="CP017641">
    <property type="protein sequence ID" value="APZ90995.1"/>
    <property type="molecule type" value="Genomic_DNA"/>
</dbReference>
<dbReference type="KEGG" id="fmr:Fuma_00579"/>
<proteinExistence type="predicted"/>
<name>A0A1P8WAC5_9PLAN</name>
<evidence type="ECO:0000256" key="1">
    <source>
        <dbReference type="SAM" id="MobiDB-lite"/>
    </source>
</evidence>
<sequence precursor="true">MKLSIAAALLCLASVSNVSAAEIRWNGQVYETQTVTPVTVDAYGRIMPGQPITVLIPVRQENRSSVMSTPRMETDVALPHKSIPGVRFADLKRPDSKTSNVSDGREITGRAPSRTYTAPNQESQLTDMRSTDRRPTVLDSRLDARRVY</sequence>
<dbReference type="Proteomes" id="UP000187735">
    <property type="component" value="Chromosome"/>
</dbReference>
<feature type="chain" id="PRO_5012862806" evidence="2">
    <location>
        <begin position="21"/>
        <end position="148"/>
    </location>
</feature>
<feature type="compositionally biased region" description="Polar residues" evidence="1">
    <location>
        <begin position="114"/>
        <end position="128"/>
    </location>
</feature>
<reference evidence="3 4" key="1">
    <citation type="journal article" date="2016" name="Front. Microbiol.">
        <title>Fuerstia marisgermanicae gen. nov., sp. nov., an Unusual Member of the Phylum Planctomycetes from the German Wadden Sea.</title>
        <authorList>
            <person name="Kohn T."/>
            <person name="Heuer A."/>
            <person name="Jogler M."/>
            <person name="Vollmers J."/>
            <person name="Boedeker C."/>
            <person name="Bunk B."/>
            <person name="Rast P."/>
            <person name="Borchert D."/>
            <person name="Glockner I."/>
            <person name="Freese H.M."/>
            <person name="Klenk H.P."/>
            <person name="Overmann J."/>
            <person name="Kaster A.K."/>
            <person name="Rohde M."/>
            <person name="Wiegand S."/>
            <person name="Jogler C."/>
        </authorList>
    </citation>
    <scope>NUCLEOTIDE SEQUENCE [LARGE SCALE GENOMIC DNA]</scope>
    <source>
        <strain evidence="3 4">NH11</strain>
    </source>
</reference>
<feature type="region of interest" description="Disordered" evidence="1">
    <location>
        <begin position="87"/>
        <end position="148"/>
    </location>
</feature>
<feature type="compositionally biased region" description="Basic and acidic residues" evidence="1">
    <location>
        <begin position="129"/>
        <end position="148"/>
    </location>
</feature>
<organism evidence="3 4">
    <name type="scientific">Fuerstiella marisgermanici</name>
    <dbReference type="NCBI Taxonomy" id="1891926"/>
    <lineage>
        <taxon>Bacteria</taxon>
        <taxon>Pseudomonadati</taxon>
        <taxon>Planctomycetota</taxon>
        <taxon>Planctomycetia</taxon>
        <taxon>Planctomycetales</taxon>
        <taxon>Planctomycetaceae</taxon>
        <taxon>Fuerstiella</taxon>
    </lineage>
</organism>
<keyword evidence="2" id="KW-0732">Signal</keyword>
<protein>
    <submittedName>
        <fullName evidence="3">Uncharacterized protein</fullName>
    </submittedName>
</protein>
<gene>
    <name evidence="3" type="ORF">Fuma_00579</name>
</gene>
<feature type="signal peptide" evidence="2">
    <location>
        <begin position="1"/>
        <end position="20"/>
    </location>
</feature>
<accession>A0A1P8WAC5</accession>
<evidence type="ECO:0000313" key="3">
    <source>
        <dbReference type="EMBL" id="APZ90995.1"/>
    </source>
</evidence>
<dbReference type="AlphaFoldDB" id="A0A1P8WAC5"/>